<protein>
    <submittedName>
        <fullName evidence="3">BZIP domain-containing protein</fullName>
    </submittedName>
</protein>
<dbReference type="Proteomes" id="UP000095282">
    <property type="component" value="Unplaced"/>
</dbReference>
<evidence type="ECO:0000313" key="3">
    <source>
        <dbReference type="WBParaSite" id="Csp11.Scaffold630.g21996.t1"/>
    </source>
</evidence>
<sequence>MDDFMDLGTLNQLATKQEIRMCERMDLYPPGFDPIDSDMPILTPMVSLKPEDTRTKKKARDRVNSANYLAREKGKPNPKEAGHPLDLKERVSAKYEQELEAKKENLRDLERKQMEDKDLNLKPSTIASRRCRAKMRNQILTLELQVLELEAEIEKEKRIGEELKKKMEEEDTL</sequence>
<evidence type="ECO:0000313" key="2">
    <source>
        <dbReference type="Proteomes" id="UP000095282"/>
    </source>
</evidence>
<feature type="compositionally biased region" description="Basic and acidic residues" evidence="1">
    <location>
        <begin position="70"/>
        <end position="88"/>
    </location>
</feature>
<evidence type="ECO:0000256" key="1">
    <source>
        <dbReference type="SAM" id="MobiDB-lite"/>
    </source>
</evidence>
<name>A0A1I7V3F3_9PELO</name>
<accession>A0A1I7V3F3</accession>
<reference evidence="3" key="1">
    <citation type="submission" date="2016-11" db="UniProtKB">
        <authorList>
            <consortium name="WormBaseParasite"/>
        </authorList>
    </citation>
    <scope>IDENTIFICATION</scope>
</reference>
<feature type="region of interest" description="Disordered" evidence="1">
    <location>
        <begin position="50"/>
        <end position="88"/>
    </location>
</feature>
<proteinExistence type="predicted"/>
<keyword evidence="2" id="KW-1185">Reference proteome</keyword>
<organism evidence="2 3">
    <name type="scientific">Caenorhabditis tropicalis</name>
    <dbReference type="NCBI Taxonomy" id="1561998"/>
    <lineage>
        <taxon>Eukaryota</taxon>
        <taxon>Metazoa</taxon>
        <taxon>Ecdysozoa</taxon>
        <taxon>Nematoda</taxon>
        <taxon>Chromadorea</taxon>
        <taxon>Rhabditida</taxon>
        <taxon>Rhabditina</taxon>
        <taxon>Rhabditomorpha</taxon>
        <taxon>Rhabditoidea</taxon>
        <taxon>Rhabditidae</taxon>
        <taxon>Peloderinae</taxon>
        <taxon>Caenorhabditis</taxon>
    </lineage>
</organism>
<dbReference type="WBParaSite" id="Csp11.Scaffold630.g21996.t1">
    <property type="protein sequence ID" value="Csp11.Scaffold630.g21996.t1"/>
    <property type="gene ID" value="Csp11.Scaffold630.g21996"/>
</dbReference>
<dbReference type="AlphaFoldDB" id="A0A1I7V3F3"/>